<dbReference type="GO" id="GO:0016881">
    <property type="term" value="F:acid-amino acid ligase activity"/>
    <property type="evidence" value="ECO:0007669"/>
    <property type="project" value="InterPro"/>
</dbReference>
<keyword evidence="8" id="KW-1185">Reference proteome</keyword>
<dbReference type="Pfam" id="PF02875">
    <property type="entry name" value="Mur_ligase_C"/>
    <property type="match status" value="1"/>
</dbReference>
<dbReference type="PANTHER" id="PTHR43445:SF3">
    <property type="entry name" value="UDP-N-ACETYLMURAMATE--L-ALANINE LIGASE"/>
    <property type="match status" value="1"/>
</dbReference>
<evidence type="ECO:0000256" key="1">
    <source>
        <dbReference type="ARBA" id="ARBA00022598"/>
    </source>
</evidence>
<dbReference type="EMBL" id="JAMQYH010000572">
    <property type="protein sequence ID" value="KAJ1682585.1"/>
    <property type="molecule type" value="Genomic_DNA"/>
</dbReference>
<dbReference type="InterPro" id="IPR000713">
    <property type="entry name" value="Mur_ligase_N"/>
</dbReference>
<keyword evidence="1" id="KW-0436">Ligase</keyword>
<keyword evidence="3" id="KW-0067">ATP-binding</keyword>
<organism evidence="7 8">
    <name type="scientific">Rhynchospora breviuscula</name>
    <dbReference type="NCBI Taxonomy" id="2022672"/>
    <lineage>
        <taxon>Eukaryota</taxon>
        <taxon>Viridiplantae</taxon>
        <taxon>Streptophyta</taxon>
        <taxon>Embryophyta</taxon>
        <taxon>Tracheophyta</taxon>
        <taxon>Spermatophyta</taxon>
        <taxon>Magnoliopsida</taxon>
        <taxon>Liliopsida</taxon>
        <taxon>Poales</taxon>
        <taxon>Cyperaceae</taxon>
        <taxon>Cyperoideae</taxon>
        <taxon>Rhynchosporeae</taxon>
        <taxon>Rhynchospora</taxon>
    </lineage>
</organism>
<dbReference type="Pfam" id="PF01225">
    <property type="entry name" value="Mur_ligase"/>
    <property type="match status" value="1"/>
</dbReference>
<dbReference type="Gene3D" id="3.40.1190.10">
    <property type="entry name" value="Mur-like, catalytic domain"/>
    <property type="match status" value="1"/>
</dbReference>
<evidence type="ECO:0000259" key="4">
    <source>
        <dbReference type="Pfam" id="PF01225"/>
    </source>
</evidence>
<name>A0A9P9Z581_9POAL</name>
<dbReference type="GO" id="GO:0005524">
    <property type="term" value="F:ATP binding"/>
    <property type="evidence" value="ECO:0007669"/>
    <property type="project" value="UniProtKB-KW"/>
</dbReference>
<dbReference type="SUPFAM" id="SSF53244">
    <property type="entry name" value="MurD-like peptide ligases, peptide-binding domain"/>
    <property type="match status" value="1"/>
</dbReference>
<evidence type="ECO:0000313" key="8">
    <source>
        <dbReference type="Proteomes" id="UP001151287"/>
    </source>
</evidence>
<feature type="domain" description="Mur ligase N-terminal catalytic" evidence="4">
    <location>
        <begin position="1"/>
        <end position="90"/>
    </location>
</feature>
<dbReference type="InterPro" id="IPR036565">
    <property type="entry name" value="Mur-like_cat_sf"/>
</dbReference>
<feature type="domain" description="Mur ligase C-terminal" evidence="5">
    <location>
        <begin position="295"/>
        <end position="427"/>
    </location>
</feature>
<proteinExistence type="predicted"/>
<dbReference type="InterPro" id="IPR036615">
    <property type="entry name" value="Mur_ligase_C_dom_sf"/>
</dbReference>
<dbReference type="Gene3D" id="3.40.50.720">
    <property type="entry name" value="NAD(P)-binding Rossmann-like Domain"/>
    <property type="match status" value="1"/>
</dbReference>
<dbReference type="InterPro" id="IPR004101">
    <property type="entry name" value="Mur_ligase_C"/>
</dbReference>
<feature type="domain" description="Mur ligase central" evidence="6">
    <location>
        <begin position="96"/>
        <end position="271"/>
    </location>
</feature>
<gene>
    <name evidence="7" type="ORF">LUZ63_022192</name>
</gene>
<dbReference type="Pfam" id="PF08245">
    <property type="entry name" value="Mur_ligase_M"/>
    <property type="match status" value="1"/>
</dbReference>
<sequence length="442" mass="48829">MHQLALALHRDGFQVTGSDDAIHDPARTALLQTGMLPDKVGWFPEKITTDLDAVVLGMHAKGDNPELQRAQELGVPVYSFPEYVYQVAKGKLRVAIAGSHGKTTITSMIMHVLQKAGKPFDYLVGAKLEGFAQSVQLSDAPVMLLEGDEYPASVLEKRPKIFFYHPQITLLSGIAWDHINVFPTYENYVSQFQTYLQNLDAGTTLVYNADDAEVVRVIADSGTHLKAIPYTMPQYRYEDGKALLKTDSGTEIPLAVFGRHNLLNLMGAKAICETLGVAADDFYEAIRDFGGASKRLEKAFETDRIIAFRDFAHAPSKLKATLDAVREAYPNRKLIALFELHTYSSLNQDFLEQYAGSMNAADEALVYFSSHALQLKRLEPLQPETVHAGFSRPDLKVFDEVGALQQQVAQLVAEATEPVCLLLMSSGTFEGTDWKSVVVNPA</sequence>
<accession>A0A9P9Z581</accession>
<dbReference type="SUPFAM" id="SSF53623">
    <property type="entry name" value="MurD-like peptide ligases, catalytic domain"/>
    <property type="match status" value="1"/>
</dbReference>
<comment type="caution">
    <text evidence="7">The sequence shown here is derived from an EMBL/GenBank/DDBJ whole genome shotgun (WGS) entry which is preliminary data.</text>
</comment>
<protein>
    <recommendedName>
        <fullName evidence="9">Peptidoglycan synthetase</fullName>
    </recommendedName>
</protein>
<dbReference type="SUPFAM" id="SSF51984">
    <property type="entry name" value="MurCD N-terminal domain"/>
    <property type="match status" value="1"/>
</dbReference>
<dbReference type="Proteomes" id="UP001151287">
    <property type="component" value="Unassembled WGS sequence"/>
</dbReference>
<dbReference type="Gene3D" id="3.90.190.20">
    <property type="entry name" value="Mur ligase, C-terminal domain"/>
    <property type="match status" value="1"/>
</dbReference>
<dbReference type="InterPro" id="IPR013221">
    <property type="entry name" value="Mur_ligase_cen"/>
</dbReference>
<evidence type="ECO:0000256" key="2">
    <source>
        <dbReference type="ARBA" id="ARBA00022741"/>
    </source>
</evidence>
<dbReference type="PANTHER" id="PTHR43445">
    <property type="entry name" value="UDP-N-ACETYLMURAMATE--L-ALANINE LIGASE-RELATED"/>
    <property type="match status" value="1"/>
</dbReference>
<dbReference type="AlphaFoldDB" id="A0A9P9Z581"/>
<reference evidence="7" key="1">
    <citation type="journal article" date="2022" name="Cell">
        <title>Repeat-based holocentromeres influence genome architecture and karyotype evolution.</title>
        <authorList>
            <person name="Hofstatter P.G."/>
            <person name="Thangavel G."/>
            <person name="Lux T."/>
            <person name="Neumann P."/>
            <person name="Vondrak T."/>
            <person name="Novak P."/>
            <person name="Zhang M."/>
            <person name="Costa L."/>
            <person name="Castellani M."/>
            <person name="Scott A."/>
            <person name="Toegelov H."/>
            <person name="Fuchs J."/>
            <person name="Mata-Sucre Y."/>
            <person name="Dias Y."/>
            <person name="Vanzela A.L.L."/>
            <person name="Huettel B."/>
            <person name="Almeida C.C.S."/>
            <person name="Simkova H."/>
            <person name="Souza G."/>
            <person name="Pedrosa-Harand A."/>
            <person name="Macas J."/>
            <person name="Mayer K.F.X."/>
            <person name="Houben A."/>
            <person name="Marques A."/>
        </authorList>
    </citation>
    <scope>NUCLEOTIDE SEQUENCE</scope>
    <source>
        <strain evidence="7">RhyBre1mFocal</strain>
    </source>
</reference>
<evidence type="ECO:0000313" key="7">
    <source>
        <dbReference type="EMBL" id="KAJ1682585.1"/>
    </source>
</evidence>
<keyword evidence="2" id="KW-0547">Nucleotide-binding</keyword>
<dbReference type="OrthoDB" id="2017219at2759"/>
<dbReference type="InterPro" id="IPR050061">
    <property type="entry name" value="MurCDEF_pg_biosynth"/>
</dbReference>
<evidence type="ECO:0000259" key="6">
    <source>
        <dbReference type="Pfam" id="PF08245"/>
    </source>
</evidence>
<evidence type="ECO:0000256" key="3">
    <source>
        <dbReference type="ARBA" id="ARBA00022840"/>
    </source>
</evidence>
<evidence type="ECO:0008006" key="9">
    <source>
        <dbReference type="Google" id="ProtNLM"/>
    </source>
</evidence>
<evidence type="ECO:0000259" key="5">
    <source>
        <dbReference type="Pfam" id="PF02875"/>
    </source>
</evidence>